<proteinExistence type="predicted"/>
<dbReference type="Proteomes" id="UP000499080">
    <property type="component" value="Unassembled WGS sequence"/>
</dbReference>
<keyword evidence="2" id="KW-1185">Reference proteome</keyword>
<accession>A0A4Y2N0N2</accession>
<dbReference type="GO" id="GO:0003676">
    <property type="term" value="F:nucleic acid binding"/>
    <property type="evidence" value="ECO:0007669"/>
    <property type="project" value="InterPro"/>
</dbReference>
<dbReference type="OrthoDB" id="10017160at2759"/>
<comment type="caution">
    <text evidence="1">The sequence shown here is derived from an EMBL/GenBank/DDBJ whole genome shotgun (WGS) entry which is preliminary data.</text>
</comment>
<reference evidence="1 2" key="1">
    <citation type="journal article" date="2019" name="Sci. Rep.">
        <title>Orb-weaving spider Araneus ventricosus genome elucidates the spidroin gene catalogue.</title>
        <authorList>
            <person name="Kono N."/>
            <person name="Nakamura H."/>
            <person name="Ohtoshi R."/>
            <person name="Moran D.A.P."/>
            <person name="Shinohara A."/>
            <person name="Yoshida Y."/>
            <person name="Fujiwara M."/>
            <person name="Mori M."/>
            <person name="Tomita M."/>
            <person name="Arakawa K."/>
        </authorList>
    </citation>
    <scope>NUCLEOTIDE SEQUENCE [LARGE SCALE GENOMIC DNA]</scope>
</reference>
<gene>
    <name evidence="1" type="ORF">AVEN_24112_1</name>
</gene>
<dbReference type="EMBL" id="BGPR01008120">
    <property type="protein sequence ID" value="GBN31677.1"/>
    <property type="molecule type" value="Genomic_DNA"/>
</dbReference>
<organism evidence="1 2">
    <name type="scientific">Araneus ventricosus</name>
    <name type="common">Orbweaver spider</name>
    <name type="synonym">Epeira ventricosa</name>
    <dbReference type="NCBI Taxonomy" id="182803"/>
    <lineage>
        <taxon>Eukaryota</taxon>
        <taxon>Metazoa</taxon>
        <taxon>Ecdysozoa</taxon>
        <taxon>Arthropoda</taxon>
        <taxon>Chelicerata</taxon>
        <taxon>Arachnida</taxon>
        <taxon>Araneae</taxon>
        <taxon>Araneomorphae</taxon>
        <taxon>Entelegynae</taxon>
        <taxon>Araneoidea</taxon>
        <taxon>Araneidae</taxon>
        <taxon>Araneus</taxon>
    </lineage>
</organism>
<protein>
    <submittedName>
        <fullName evidence="1">Uncharacterized protein</fullName>
    </submittedName>
</protein>
<dbReference type="Gene3D" id="3.30.420.10">
    <property type="entry name" value="Ribonuclease H-like superfamily/Ribonuclease H"/>
    <property type="match status" value="1"/>
</dbReference>
<evidence type="ECO:0000313" key="2">
    <source>
        <dbReference type="Proteomes" id="UP000499080"/>
    </source>
</evidence>
<sequence length="99" mass="11693">MFMMKRIKDARLWQQKILFNKFPAASGAILMGRVTSNFHLFLELKNWLGDQSFHKKKELQSNVKAHFTSLAATFFEEEIGKLVYRYDKCLSLHCDYVEN</sequence>
<evidence type="ECO:0000313" key="1">
    <source>
        <dbReference type="EMBL" id="GBN31677.1"/>
    </source>
</evidence>
<name>A0A4Y2N0N2_ARAVE</name>
<dbReference type="InterPro" id="IPR036397">
    <property type="entry name" value="RNaseH_sf"/>
</dbReference>
<dbReference type="AlphaFoldDB" id="A0A4Y2N0N2"/>